<accession>A0ACB8CXB3</accession>
<gene>
    <name evidence="1" type="ORF">HPB49_013059</name>
</gene>
<dbReference type="Proteomes" id="UP000821865">
    <property type="component" value="Chromosome 4"/>
</dbReference>
<keyword evidence="2" id="KW-1185">Reference proteome</keyword>
<protein>
    <submittedName>
        <fullName evidence="1">Uncharacterized protein</fullName>
    </submittedName>
</protein>
<reference evidence="1" key="1">
    <citation type="submission" date="2020-05" db="EMBL/GenBank/DDBJ databases">
        <title>Large-scale comparative analyses of tick genomes elucidate their genetic diversity and vector capacities.</title>
        <authorList>
            <person name="Jia N."/>
            <person name="Wang J."/>
            <person name="Shi W."/>
            <person name="Du L."/>
            <person name="Sun Y."/>
            <person name="Zhan W."/>
            <person name="Jiang J."/>
            <person name="Wang Q."/>
            <person name="Zhang B."/>
            <person name="Ji P."/>
            <person name="Sakyi L.B."/>
            <person name="Cui X."/>
            <person name="Yuan T."/>
            <person name="Jiang B."/>
            <person name="Yang W."/>
            <person name="Lam T.T.-Y."/>
            <person name="Chang Q."/>
            <person name="Ding S."/>
            <person name="Wang X."/>
            <person name="Zhu J."/>
            <person name="Ruan X."/>
            <person name="Zhao L."/>
            <person name="Wei J."/>
            <person name="Que T."/>
            <person name="Du C."/>
            <person name="Cheng J."/>
            <person name="Dai P."/>
            <person name="Han X."/>
            <person name="Huang E."/>
            <person name="Gao Y."/>
            <person name="Liu J."/>
            <person name="Shao H."/>
            <person name="Ye R."/>
            <person name="Li L."/>
            <person name="Wei W."/>
            <person name="Wang X."/>
            <person name="Wang C."/>
            <person name="Yang T."/>
            <person name="Huo Q."/>
            <person name="Li W."/>
            <person name="Guo W."/>
            <person name="Chen H."/>
            <person name="Zhou L."/>
            <person name="Ni X."/>
            <person name="Tian J."/>
            <person name="Zhou Y."/>
            <person name="Sheng Y."/>
            <person name="Liu T."/>
            <person name="Pan Y."/>
            <person name="Xia L."/>
            <person name="Li J."/>
            <person name="Zhao F."/>
            <person name="Cao W."/>
        </authorList>
    </citation>
    <scope>NUCLEOTIDE SEQUENCE</scope>
    <source>
        <strain evidence="1">Dsil-2018</strain>
    </source>
</reference>
<name>A0ACB8CXB3_DERSI</name>
<evidence type="ECO:0000313" key="2">
    <source>
        <dbReference type="Proteomes" id="UP000821865"/>
    </source>
</evidence>
<sequence>MRSVLVAWESCDSAKVPWVSKERGPWLLSFCSRKDEPERGRIGRAGIPNTRRQRRPAPRAMPNGALAGGRCEKGGCGVICTLLCGMATAQNFYLQHGLAPPYMTPSVMPYAPAESSPKPSFFRKPFFSSGSSGGSRPPGKGFFRLRAPSFLSGLRGSASSPRPSFFSFGRPSQQQQQQHQPQPIFAHQIPVPPLQAAAAHATFQTLPMHGGPRFTFAPETMLQHGPTHIAQATEFAESQIDSDRSPGSFPGLSSLFQPQASESFGSSAGDQDSFQQQVNSVVQISPSSNNAYGYKTEGSSVYNGIMTAQLGVPVSLTNFGDGPVAIPVGATRGQQGDGSGSDSSQSYTPSAEIYTQSQGSSAQKAQSSSADQQYSAFAAAFQQAQPTSAGYGQSSSSGTRYSSAPSSDPTLSFYAPQTSSGYSGSPQTYTLSSGGGYVGSSPSAFISGLTSGYETSITNHGSGSSKYGPAYSLVGSGNYPTSSSGSYGSSQPSSYTSSSGSYSPSSYGSSAGRYTVPTRSYTSSQPSSGYSSAYSSGSPSKYSTTGSAYSSGYGSSSSSSLPSSSVAYDNSQSNYGSYGQRYPSSAYSTSSQSAYSPKRPATNYASTSTSYKNSQAAAAVAQALKAYAAGNAKYGSTKTSSASTDSSYPTSYSSSSGSTSYGDKSAAAPYFRAKTSSSAYNKYSDASLGYTDSGSDSGSSGSKTSSKSSYDQRTVGQTLRVSGDSASSSDPYTTSTRTTSSTPSKSSTV</sequence>
<dbReference type="EMBL" id="CM023473">
    <property type="protein sequence ID" value="KAH7953847.1"/>
    <property type="molecule type" value="Genomic_DNA"/>
</dbReference>
<proteinExistence type="predicted"/>
<comment type="caution">
    <text evidence="1">The sequence shown here is derived from an EMBL/GenBank/DDBJ whole genome shotgun (WGS) entry which is preliminary data.</text>
</comment>
<organism evidence="1 2">
    <name type="scientific">Dermacentor silvarum</name>
    <name type="common">Tick</name>
    <dbReference type="NCBI Taxonomy" id="543639"/>
    <lineage>
        <taxon>Eukaryota</taxon>
        <taxon>Metazoa</taxon>
        <taxon>Ecdysozoa</taxon>
        <taxon>Arthropoda</taxon>
        <taxon>Chelicerata</taxon>
        <taxon>Arachnida</taxon>
        <taxon>Acari</taxon>
        <taxon>Parasitiformes</taxon>
        <taxon>Ixodida</taxon>
        <taxon>Ixodoidea</taxon>
        <taxon>Ixodidae</taxon>
        <taxon>Rhipicephalinae</taxon>
        <taxon>Dermacentor</taxon>
    </lineage>
</organism>
<evidence type="ECO:0000313" key="1">
    <source>
        <dbReference type="EMBL" id="KAH7953847.1"/>
    </source>
</evidence>